<organism evidence="1 2">
    <name type="scientific">Reyranella humidisoli</name>
    <dbReference type="NCBI Taxonomy" id="2849149"/>
    <lineage>
        <taxon>Bacteria</taxon>
        <taxon>Pseudomonadati</taxon>
        <taxon>Pseudomonadota</taxon>
        <taxon>Alphaproteobacteria</taxon>
        <taxon>Hyphomicrobiales</taxon>
        <taxon>Reyranellaceae</taxon>
        <taxon>Reyranella</taxon>
    </lineage>
</organism>
<sequence>MKDDLMVDERLAAPVLGDEPERAVLDLVQSSGAGRQMTAGDGEAKLVGQLLQLEFPQSHAGTVAAPPSAVIVRWIALG</sequence>
<protein>
    <submittedName>
        <fullName evidence="1">Uncharacterized protein</fullName>
    </submittedName>
</protein>
<proteinExistence type="predicted"/>
<accession>A0ABS6IU50</accession>
<name>A0ABS6IU50_9HYPH</name>
<evidence type="ECO:0000313" key="2">
    <source>
        <dbReference type="Proteomes" id="UP000727907"/>
    </source>
</evidence>
<dbReference type="EMBL" id="JAHOPB010000002">
    <property type="protein sequence ID" value="MBU8876735.1"/>
    <property type="molecule type" value="Genomic_DNA"/>
</dbReference>
<gene>
    <name evidence="1" type="ORF">KQ910_23370</name>
</gene>
<dbReference type="Proteomes" id="UP000727907">
    <property type="component" value="Unassembled WGS sequence"/>
</dbReference>
<reference evidence="1 2" key="1">
    <citation type="submission" date="2021-06" db="EMBL/GenBank/DDBJ databases">
        <authorList>
            <person name="Lee D.H."/>
        </authorList>
    </citation>
    <scope>NUCLEOTIDE SEQUENCE [LARGE SCALE GENOMIC DNA]</scope>
    <source>
        <strain evidence="1 2">MMS21-HV4-11</strain>
    </source>
</reference>
<evidence type="ECO:0000313" key="1">
    <source>
        <dbReference type="EMBL" id="MBU8876735.1"/>
    </source>
</evidence>
<comment type="caution">
    <text evidence="1">The sequence shown here is derived from an EMBL/GenBank/DDBJ whole genome shotgun (WGS) entry which is preliminary data.</text>
</comment>
<keyword evidence="2" id="KW-1185">Reference proteome</keyword>